<evidence type="ECO:0008006" key="4">
    <source>
        <dbReference type="Google" id="ProtNLM"/>
    </source>
</evidence>
<dbReference type="PANTHER" id="PTHR47163">
    <property type="entry name" value="DDE_TNP_IS1595 DOMAIN-CONTAINING PROTEIN"/>
    <property type="match status" value="1"/>
</dbReference>
<keyword evidence="3" id="KW-1185">Reference proteome</keyword>
<dbReference type="AlphaFoldDB" id="A0A8J8NWU8"/>
<dbReference type="Proteomes" id="UP000785679">
    <property type="component" value="Unassembled WGS sequence"/>
</dbReference>
<proteinExistence type="predicted"/>
<evidence type="ECO:0000313" key="3">
    <source>
        <dbReference type="Proteomes" id="UP000785679"/>
    </source>
</evidence>
<feature type="compositionally biased region" description="Basic residues" evidence="1">
    <location>
        <begin position="695"/>
        <end position="711"/>
    </location>
</feature>
<evidence type="ECO:0000256" key="1">
    <source>
        <dbReference type="SAM" id="MobiDB-lite"/>
    </source>
</evidence>
<gene>
    <name evidence="2" type="ORF">FGO68_gene17438</name>
</gene>
<protein>
    <recommendedName>
        <fullName evidence="4">ISXO2-like transposase domain-containing protein</fullName>
    </recommendedName>
</protein>
<dbReference type="PANTHER" id="PTHR47163:SF3">
    <property type="entry name" value="PROTEIN CBG18017"/>
    <property type="match status" value="1"/>
</dbReference>
<dbReference type="InterPro" id="IPR053164">
    <property type="entry name" value="IS1016-like_transposase"/>
</dbReference>
<sequence length="777" mass="90319">MVVRHMRAGLIPSSRLCPLCRGPMRLGFFKQAYKGKYKAYHDMHDGALSYQQDHNTNERPQLRWLCVICYNSLTLGNSTILNKSDLSSFDGALQFYCNVPAAKQTLISKLFNPLLNMHKEVRIGRISSIDKFYVLFQRALQHYWVKNVKSYIKLPGPVEMDETKAGQERGCQWGLYGKHPVYKWIYGLYCRRTQIPVMYYVKNRRSHNIYPKIKAHAEPGTIMMSDEFSVYMCTVSMRSRLADMGFFHYFINHNAGEYFHNKFPFVHTMNIESQWRNLKVKTAIKSAKTRPQINTVVDSYCARQLISNEKLYDFVLRQINRYYFDKLQEWKVLCSQEESMTEMDEICYPIAMDIQAGIDAKRSLAKIQRSSIKKAAVGQFTELERIGGVMMVYNYDIDDLYQAYRGDFRLDPGLQRILDSHRQKEMHDRSVWHFTPQLVSLDPPKSVKDVQTQLAESRFSRNELDISTVRTGQDLAFVRKVKDKYRENMINPPDDENDQFYDNNAEFYGQIFDLQQVERERTDRKRGYAEADDIFAPKKQVKAKEKRPRGRPKGSYKQKLDLQNVLDDESLICKPTNKLREEFTVDSDCSSGHDVDFQTKDINKNKKNKKNKKKRVGLDLLQKSLREMNEDDEDVGSEEEADIKLKKNIIRQNLEIQISSDDSDVEEVALGKRKKRKQAGLTIDLTTVPSMNSNVRKKQRRNERVKKRREGQKRALEEHLMIKGTSGGGGMVDLVGSDEDDEIVPLQEDGVQKGPIIDGATTTNLRHLRTDDIMFTE</sequence>
<organism evidence="2 3">
    <name type="scientific">Halteria grandinella</name>
    <dbReference type="NCBI Taxonomy" id="5974"/>
    <lineage>
        <taxon>Eukaryota</taxon>
        <taxon>Sar</taxon>
        <taxon>Alveolata</taxon>
        <taxon>Ciliophora</taxon>
        <taxon>Intramacronucleata</taxon>
        <taxon>Spirotrichea</taxon>
        <taxon>Stichotrichia</taxon>
        <taxon>Sporadotrichida</taxon>
        <taxon>Halteriidae</taxon>
        <taxon>Halteria</taxon>
    </lineage>
</organism>
<dbReference type="OrthoDB" id="10067637at2759"/>
<dbReference type="EMBL" id="RRYP01004214">
    <property type="protein sequence ID" value="TNV83048.1"/>
    <property type="molecule type" value="Genomic_DNA"/>
</dbReference>
<accession>A0A8J8NWU8</accession>
<feature type="region of interest" description="Disordered" evidence="1">
    <location>
        <begin position="693"/>
        <end position="712"/>
    </location>
</feature>
<evidence type="ECO:0000313" key="2">
    <source>
        <dbReference type="EMBL" id="TNV83048.1"/>
    </source>
</evidence>
<comment type="caution">
    <text evidence="2">The sequence shown here is derived from an EMBL/GenBank/DDBJ whole genome shotgun (WGS) entry which is preliminary data.</text>
</comment>
<reference evidence="2" key="1">
    <citation type="submission" date="2019-06" db="EMBL/GenBank/DDBJ databases">
        <authorList>
            <person name="Zheng W."/>
        </authorList>
    </citation>
    <scope>NUCLEOTIDE SEQUENCE</scope>
    <source>
        <strain evidence="2">QDHG01</strain>
    </source>
</reference>
<name>A0A8J8NWU8_HALGN</name>